<accession>A0A317MZT6</accession>
<evidence type="ECO:0000256" key="1">
    <source>
        <dbReference type="ARBA" id="ARBA00022553"/>
    </source>
</evidence>
<evidence type="ECO:0000313" key="8">
    <source>
        <dbReference type="EMBL" id="PWV64812.1"/>
    </source>
</evidence>
<dbReference type="InterPro" id="IPR001789">
    <property type="entry name" value="Sig_transdc_resp-reg_receiver"/>
</dbReference>
<dbReference type="GO" id="GO:0000976">
    <property type="term" value="F:transcription cis-regulatory region binding"/>
    <property type="evidence" value="ECO:0007669"/>
    <property type="project" value="TreeGrafter"/>
</dbReference>
<dbReference type="Pfam" id="PF00072">
    <property type="entry name" value="Response_reg"/>
    <property type="match status" value="1"/>
</dbReference>
<gene>
    <name evidence="8" type="ORF">C7443_102465</name>
</gene>
<dbReference type="OrthoDB" id="9800897at2"/>
<dbReference type="Gene3D" id="3.40.50.2300">
    <property type="match status" value="1"/>
</dbReference>
<keyword evidence="2" id="KW-0902">Two-component regulatory system</keyword>
<keyword evidence="1 6" id="KW-0597">Phosphoprotein</keyword>
<keyword evidence="9" id="KW-1185">Reference proteome</keyword>
<dbReference type="GO" id="GO:0032993">
    <property type="term" value="C:protein-DNA complex"/>
    <property type="evidence" value="ECO:0007669"/>
    <property type="project" value="TreeGrafter"/>
</dbReference>
<dbReference type="RefSeq" id="WP_110017434.1">
    <property type="nucleotide sequence ID" value="NZ_QGTJ01000002.1"/>
</dbReference>
<evidence type="ECO:0000256" key="6">
    <source>
        <dbReference type="PROSITE-ProRule" id="PRU00169"/>
    </source>
</evidence>
<evidence type="ECO:0000256" key="3">
    <source>
        <dbReference type="ARBA" id="ARBA00023015"/>
    </source>
</evidence>
<dbReference type="SUPFAM" id="SSF52172">
    <property type="entry name" value="CheY-like"/>
    <property type="match status" value="1"/>
</dbReference>
<dbReference type="InterPro" id="IPR039420">
    <property type="entry name" value="WalR-like"/>
</dbReference>
<feature type="domain" description="Response regulatory" evidence="7">
    <location>
        <begin position="3"/>
        <end position="119"/>
    </location>
</feature>
<keyword evidence="3" id="KW-0805">Transcription regulation</keyword>
<dbReference type="CDD" id="cd17574">
    <property type="entry name" value="REC_OmpR"/>
    <property type="match status" value="1"/>
</dbReference>
<dbReference type="AlphaFoldDB" id="A0A317MZT6"/>
<proteinExistence type="predicted"/>
<keyword evidence="5" id="KW-0804">Transcription</keyword>
<dbReference type="FunFam" id="3.40.50.2300:FF:000001">
    <property type="entry name" value="DNA-binding response regulator PhoB"/>
    <property type="match status" value="1"/>
</dbReference>
<dbReference type="PANTHER" id="PTHR48111:SF1">
    <property type="entry name" value="TWO-COMPONENT RESPONSE REGULATOR ORR33"/>
    <property type="match status" value="1"/>
</dbReference>
<keyword evidence="4" id="KW-0238">DNA-binding</keyword>
<organism evidence="8 9">
    <name type="scientific">Plasticicumulans acidivorans</name>
    <dbReference type="NCBI Taxonomy" id="886464"/>
    <lineage>
        <taxon>Bacteria</taxon>
        <taxon>Pseudomonadati</taxon>
        <taxon>Pseudomonadota</taxon>
        <taxon>Gammaproteobacteria</taxon>
        <taxon>Candidatus Competibacteraceae</taxon>
        <taxon>Plasticicumulans</taxon>
    </lineage>
</organism>
<dbReference type="GO" id="GO:0000156">
    <property type="term" value="F:phosphorelay response regulator activity"/>
    <property type="evidence" value="ECO:0007669"/>
    <property type="project" value="TreeGrafter"/>
</dbReference>
<dbReference type="GO" id="GO:0005829">
    <property type="term" value="C:cytosol"/>
    <property type="evidence" value="ECO:0007669"/>
    <property type="project" value="TreeGrafter"/>
</dbReference>
<dbReference type="SMART" id="SM00448">
    <property type="entry name" value="REC"/>
    <property type="match status" value="1"/>
</dbReference>
<dbReference type="InterPro" id="IPR011006">
    <property type="entry name" value="CheY-like_superfamily"/>
</dbReference>
<dbReference type="Proteomes" id="UP000246569">
    <property type="component" value="Unassembled WGS sequence"/>
</dbReference>
<dbReference type="EMBL" id="QGTJ01000002">
    <property type="protein sequence ID" value="PWV64812.1"/>
    <property type="molecule type" value="Genomic_DNA"/>
</dbReference>
<sequence>MARILVVDDEPNILLSLEFLMRHAGYEVRTAIDGEAALQAIAAQVPDLVLLDVMMPRRDGYEVCQAIRDNPACSAVKVVMLTAKGREVEREKGMALGADDYIIKPFATQELLARVRELLAGPA</sequence>
<dbReference type="PANTHER" id="PTHR48111">
    <property type="entry name" value="REGULATOR OF RPOS"/>
    <property type="match status" value="1"/>
</dbReference>
<evidence type="ECO:0000256" key="2">
    <source>
        <dbReference type="ARBA" id="ARBA00023012"/>
    </source>
</evidence>
<comment type="caution">
    <text evidence="8">The sequence shown here is derived from an EMBL/GenBank/DDBJ whole genome shotgun (WGS) entry which is preliminary data.</text>
</comment>
<name>A0A317MZT6_9GAMM</name>
<dbReference type="PROSITE" id="PS50110">
    <property type="entry name" value="RESPONSE_REGULATORY"/>
    <property type="match status" value="1"/>
</dbReference>
<feature type="modified residue" description="4-aspartylphosphate" evidence="6">
    <location>
        <position position="52"/>
    </location>
</feature>
<protein>
    <submittedName>
        <fullName evidence="8">Response regulator receiver protein</fullName>
    </submittedName>
</protein>
<dbReference type="GO" id="GO:0006355">
    <property type="term" value="P:regulation of DNA-templated transcription"/>
    <property type="evidence" value="ECO:0007669"/>
    <property type="project" value="TreeGrafter"/>
</dbReference>
<reference evidence="8 9" key="1">
    <citation type="submission" date="2018-05" db="EMBL/GenBank/DDBJ databases">
        <title>Genomic Encyclopedia of Type Strains, Phase IV (KMG-IV): sequencing the most valuable type-strain genomes for metagenomic binning, comparative biology and taxonomic classification.</title>
        <authorList>
            <person name="Goeker M."/>
        </authorList>
    </citation>
    <scope>NUCLEOTIDE SEQUENCE [LARGE SCALE GENOMIC DNA]</scope>
    <source>
        <strain evidence="8 9">DSM 23606</strain>
    </source>
</reference>
<evidence type="ECO:0000259" key="7">
    <source>
        <dbReference type="PROSITE" id="PS50110"/>
    </source>
</evidence>
<evidence type="ECO:0000313" key="9">
    <source>
        <dbReference type="Proteomes" id="UP000246569"/>
    </source>
</evidence>
<evidence type="ECO:0000256" key="4">
    <source>
        <dbReference type="ARBA" id="ARBA00023125"/>
    </source>
</evidence>
<evidence type="ECO:0000256" key="5">
    <source>
        <dbReference type="ARBA" id="ARBA00023163"/>
    </source>
</evidence>